<protein>
    <submittedName>
        <fullName evidence="2">Uncharacterized protein</fullName>
    </submittedName>
</protein>
<dbReference type="EMBL" id="JASNQZ010000007">
    <property type="protein sequence ID" value="KAL0954844.1"/>
    <property type="molecule type" value="Genomic_DNA"/>
</dbReference>
<reference evidence="3" key="1">
    <citation type="submission" date="2024-06" db="EMBL/GenBank/DDBJ databases">
        <title>Multi-omics analyses provide insights into the biosynthesis of the anticancer antibiotic pleurotin in Hohenbuehelia grisea.</title>
        <authorList>
            <person name="Weaver J.A."/>
            <person name="Alberti F."/>
        </authorList>
    </citation>
    <scope>NUCLEOTIDE SEQUENCE [LARGE SCALE GENOMIC DNA]</scope>
    <source>
        <strain evidence="3">T-177</strain>
    </source>
</reference>
<accession>A0ABR3JGI0</accession>
<comment type="caution">
    <text evidence="2">The sequence shown here is derived from an EMBL/GenBank/DDBJ whole genome shotgun (WGS) entry which is preliminary data.</text>
</comment>
<evidence type="ECO:0000256" key="1">
    <source>
        <dbReference type="SAM" id="MobiDB-lite"/>
    </source>
</evidence>
<evidence type="ECO:0000313" key="2">
    <source>
        <dbReference type="EMBL" id="KAL0954844.1"/>
    </source>
</evidence>
<feature type="region of interest" description="Disordered" evidence="1">
    <location>
        <begin position="181"/>
        <end position="201"/>
    </location>
</feature>
<proteinExistence type="predicted"/>
<organism evidence="2 3">
    <name type="scientific">Hohenbuehelia grisea</name>
    <dbReference type="NCBI Taxonomy" id="104357"/>
    <lineage>
        <taxon>Eukaryota</taxon>
        <taxon>Fungi</taxon>
        <taxon>Dikarya</taxon>
        <taxon>Basidiomycota</taxon>
        <taxon>Agaricomycotina</taxon>
        <taxon>Agaricomycetes</taxon>
        <taxon>Agaricomycetidae</taxon>
        <taxon>Agaricales</taxon>
        <taxon>Pleurotineae</taxon>
        <taxon>Pleurotaceae</taxon>
        <taxon>Hohenbuehelia</taxon>
    </lineage>
</organism>
<name>A0ABR3JGI0_9AGAR</name>
<gene>
    <name evidence="2" type="ORF">HGRIS_003784</name>
</gene>
<keyword evidence="3" id="KW-1185">Reference proteome</keyword>
<dbReference type="Proteomes" id="UP001556367">
    <property type="component" value="Unassembled WGS sequence"/>
</dbReference>
<evidence type="ECO:0000313" key="3">
    <source>
        <dbReference type="Proteomes" id="UP001556367"/>
    </source>
</evidence>
<feature type="region of interest" description="Disordered" evidence="1">
    <location>
        <begin position="262"/>
        <end position="383"/>
    </location>
</feature>
<sequence length="383" mass="40282">MSSIATSVPRLSLPTAVTAVSAPAARKTPLVVTGRSVRALAAKFEGGSVPKPEAKGFWTGAPGAVEASPARKRLFDYGPRAVIDIKKADDKTFDAHMAFHAQLAARLGRAAPKVDRLDTTDLKSPEASTLIAFKGDSTKVDLSTDAKSLPSSNVETLSCSDMVGQPIKGINAEVLPELVVTQSDSPVTTPPRPPKSPKRVTFSDTPLVKIFVTNAIIDTYASPKVTSPTPKSTRNGSPVELGIKKILPGSTTRSTRLVRKAVAPPTKASPLATKSTNIPISGSRFARQPVTPTTDVKKATPKAKPAQVQNRMSAAKPTQVKNKTPIAKSAARSGITPAKKATFNLSTKVTPAKAIATPRSTRKVAGKENAQGLQSGERPPWKP</sequence>